<organism evidence="2">
    <name type="scientific">Oryza brachyantha</name>
    <name type="common">malo sina</name>
    <dbReference type="NCBI Taxonomy" id="4533"/>
    <lineage>
        <taxon>Eukaryota</taxon>
        <taxon>Viridiplantae</taxon>
        <taxon>Streptophyta</taxon>
        <taxon>Embryophyta</taxon>
        <taxon>Tracheophyta</taxon>
        <taxon>Spermatophyta</taxon>
        <taxon>Magnoliopsida</taxon>
        <taxon>Liliopsida</taxon>
        <taxon>Poales</taxon>
        <taxon>Poaceae</taxon>
        <taxon>BOP clade</taxon>
        <taxon>Oryzoideae</taxon>
        <taxon>Oryzeae</taxon>
        <taxon>Oryzinae</taxon>
        <taxon>Oryza</taxon>
    </lineage>
</organism>
<protein>
    <submittedName>
        <fullName evidence="2">Uncharacterized protein</fullName>
    </submittedName>
</protein>
<evidence type="ECO:0000313" key="2">
    <source>
        <dbReference type="EnsemblPlants" id="OB08G12880.1"/>
    </source>
</evidence>
<dbReference type="EnsemblPlants" id="OB08G12880.1">
    <property type="protein sequence ID" value="OB08G12880.1"/>
    <property type="gene ID" value="OB08G12880"/>
</dbReference>
<sequence>MENPTVYKYRDLSRKEGTSCRKYTSHHAKTFRASSRSNLMHVFSKLPRDLNFIDHTSDNGRKAYLLLTEEQWLSIILDSSLADKQNGSSLCCVFVRLARAMPMIVDPGFPMKTKGELFWIPERRRSLDARPNGLAGLGAGRPHDPAAPADRVW</sequence>
<name>J3MQA9_ORYBR</name>
<evidence type="ECO:0000313" key="3">
    <source>
        <dbReference type="Proteomes" id="UP000006038"/>
    </source>
</evidence>
<proteinExistence type="predicted"/>
<evidence type="ECO:0000256" key="1">
    <source>
        <dbReference type="SAM" id="MobiDB-lite"/>
    </source>
</evidence>
<dbReference type="Gramene" id="OB08G12880.1">
    <property type="protein sequence ID" value="OB08G12880.1"/>
    <property type="gene ID" value="OB08G12880"/>
</dbReference>
<accession>J3MQA9</accession>
<dbReference type="HOGENOM" id="CLU_1716068_0_0_1"/>
<keyword evidence="3" id="KW-1185">Reference proteome</keyword>
<dbReference type="Proteomes" id="UP000006038">
    <property type="component" value="Chromosome 8"/>
</dbReference>
<feature type="region of interest" description="Disordered" evidence="1">
    <location>
        <begin position="131"/>
        <end position="153"/>
    </location>
</feature>
<reference evidence="2" key="1">
    <citation type="journal article" date="2013" name="Nat. Commun.">
        <title>Whole-genome sequencing of Oryza brachyantha reveals mechanisms underlying Oryza genome evolution.</title>
        <authorList>
            <person name="Chen J."/>
            <person name="Huang Q."/>
            <person name="Gao D."/>
            <person name="Wang J."/>
            <person name="Lang Y."/>
            <person name="Liu T."/>
            <person name="Li B."/>
            <person name="Bai Z."/>
            <person name="Luis Goicoechea J."/>
            <person name="Liang C."/>
            <person name="Chen C."/>
            <person name="Zhang W."/>
            <person name="Sun S."/>
            <person name="Liao Y."/>
            <person name="Zhang X."/>
            <person name="Yang L."/>
            <person name="Song C."/>
            <person name="Wang M."/>
            <person name="Shi J."/>
            <person name="Liu G."/>
            <person name="Liu J."/>
            <person name="Zhou H."/>
            <person name="Zhou W."/>
            <person name="Yu Q."/>
            <person name="An N."/>
            <person name="Chen Y."/>
            <person name="Cai Q."/>
            <person name="Wang B."/>
            <person name="Liu B."/>
            <person name="Min J."/>
            <person name="Huang Y."/>
            <person name="Wu H."/>
            <person name="Li Z."/>
            <person name="Zhang Y."/>
            <person name="Yin Y."/>
            <person name="Song W."/>
            <person name="Jiang J."/>
            <person name="Jackson S.A."/>
            <person name="Wing R.A."/>
            <person name="Wang J."/>
            <person name="Chen M."/>
        </authorList>
    </citation>
    <scope>NUCLEOTIDE SEQUENCE [LARGE SCALE GENOMIC DNA]</scope>
    <source>
        <strain evidence="2">cv. IRGC 101232</strain>
    </source>
</reference>
<dbReference type="STRING" id="4533.J3MQA9"/>
<reference evidence="2" key="2">
    <citation type="submission" date="2013-04" db="UniProtKB">
        <authorList>
            <consortium name="EnsemblPlants"/>
        </authorList>
    </citation>
    <scope>IDENTIFICATION</scope>
</reference>
<dbReference type="AlphaFoldDB" id="J3MQA9"/>